<evidence type="ECO:0000313" key="1">
    <source>
        <dbReference type="EMBL" id="KAH3801115.1"/>
    </source>
</evidence>
<protein>
    <submittedName>
        <fullName evidence="1">Uncharacterized protein</fullName>
    </submittedName>
</protein>
<dbReference type="AlphaFoldDB" id="A0A9D4FLQ7"/>
<proteinExistence type="predicted"/>
<sequence length="79" mass="8942">MKCAELSASAFAFLGQSEDPWICKKCLKCPFSDSYFETSFSSTCTHQSEPDVISPFEELHTARKKYPSKFLCAYLNINS</sequence>
<accession>A0A9D4FLQ7</accession>
<organism evidence="1 2">
    <name type="scientific">Dreissena polymorpha</name>
    <name type="common">Zebra mussel</name>
    <name type="synonym">Mytilus polymorpha</name>
    <dbReference type="NCBI Taxonomy" id="45954"/>
    <lineage>
        <taxon>Eukaryota</taxon>
        <taxon>Metazoa</taxon>
        <taxon>Spiralia</taxon>
        <taxon>Lophotrochozoa</taxon>
        <taxon>Mollusca</taxon>
        <taxon>Bivalvia</taxon>
        <taxon>Autobranchia</taxon>
        <taxon>Heteroconchia</taxon>
        <taxon>Euheterodonta</taxon>
        <taxon>Imparidentia</taxon>
        <taxon>Neoheterodontei</taxon>
        <taxon>Myida</taxon>
        <taxon>Dreissenoidea</taxon>
        <taxon>Dreissenidae</taxon>
        <taxon>Dreissena</taxon>
    </lineage>
</organism>
<evidence type="ECO:0000313" key="2">
    <source>
        <dbReference type="Proteomes" id="UP000828390"/>
    </source>
</evidence>
<dbReference type="EMBL" id="JAIWYP010000007">
    <property type="protein sequence ID" value="KAH3801115.1"/>
    <property type="molecule type" value="Genomic_DNA"/>
</dbReference>
<comment type="caution">
    <text evidence="1">The sequence shown here is derived from an EMBL/GenBank/DDBJ whole genome shotgun (WGS) entry which is preliminary data.</text>
</comment>
<dbReference type="Proteomes" id="UP000828390">
    <property type="component" value="Unassembled WGS sequence"/>
</dbReference>
<gene>
    <name evidence="1" type="ORF">DPMN_154761</name>
</gene>
<name>A0A9D4FLQ7_DREPO</name>
<reference evidence="1" key="1">
    <citation type="journal article" date="2019" name="bioRxiv">
        <title>The Genome of the Zebra Mussel, Dreissena polymorpha: A Resource for Invasive Species Research.</title>
        <authorList>
            <person name="McCartney M.A."/>
            <person name="Auch B."/>
            <person name="Kono T."/>
            <person name="Mallez S."/>
            <person name="Zhang Y."/>
            <person name="Obille A."/>
            <person name="Becker A."/>
            <person name="Abrahante J.E."/>
            <person name="Garbe J."/>
            <person name="Badalamenti J.P."/>
            <person name="Herman A."/>
            <person name="Mangelson H."/>
            <person name="Liachko I."/>
            <person name="Sullivan S."/>
            <person name="Sone E.D."/>
            <person name="Koren S."/>
            <person name="Silverstein K.A.T."/>
            <person name="Beckman K.B."/>
            <person name="Gohl D.M."/>
        </authorList>
    </citation>
    <scope>NUCLEOTIDE SEQUENCE</scope>
    <source>
        <strain evidence="1">Duluth1</strain>
        <tissue evidence="1">Whole animal</tissue>
    </source>
</reference>
<reference evidence="1" key="2">
    <citation type="submission" date="2020-11" db="EMBL/GenBank/DDBJ databases">
        <authorList>
            <person name="McCartney M.A."/>
            <person name="Auch B."/>
            <person name="Kono T."/>
            <person name="Mallez S."/>
            <person name="Becker A."/>
            <person name="Gohl D.M."/>
            <person name="Silverstein K.A.T."/>
            <person name="Koren S."/>
            <person name="Bechman K.B."/>
            <person name="Herman A."/>
            <person name="Abrahante J.E."/>
            <person name="Garbe J."/>
        </authorList>
    </citation>
    <scope>NUCLEOTIDE SEQUENCE</scope>
    <source>
        <strain evidence="1">Duluth1</strain>
        <tissue evidence="1">Whole animal</tissue>
    </source>
</reference>
<keyword evidence="2" id="KW-1185">Reference proteome</keyword>